<evidence type="ECO:0000313" key="3">
    <source>
        <dbReference type="EMBL" id="RXF55149.1"/>
    </source>
</evidence>
<dbReference type="Proteomes" id="UP001434419">
    <property type="component" value="Unassembled WGS sequence"/>
</dbReference>
<feature type="transmembrane region" description="Helical" evidence="1">
    <location>
        <begin position="7"/>
        <end position="26"/>
    </location>
</feature>
<keyword evidence="7" id="KW-1185">Reference proteome</keyword>
<protein>
    <submittedName>
        <fullName evidence="3">ECF transporter S component</fullName>
    </submittedName>
</protein>
<keyword evidence="1" id="KW-1133">Transmembrane helix</keyword>
<dbReference type="EMBL" id="SCLX01000102">
    <property type="protein sequence ID" value="RXF55149.1"/>
    <property type="molecule type" value="Genomic_DNA"/>
</dbReference>
<reference evidence="4 6" key="1">
    <citation type="submission" date="2017-06" db="EMBL/GenBank/DDBJ databases">
        <authorList>
            <person name="Swanenburg J."/>
            <person name="Kort R."/>
        </authorList>
    </citation>
    <scope>NUCLEOTIDE SEQUENCE [LARGE SCALE GENOMIC DNA]</scope>
    <source>
        <strain evidence="4 6">RL05</strain>
    </source>
</reference>
<sequence>MKTRKEITNLTITAVFIALLFIQTFVPNVGYVRILPSLPAITTIPLTIAVYGTLMGPKWGLGFGLVWGITRLVVAYTQPGDMVSLLLFQNPVISLVPSVLAGFFPGLISQKFKDRDAHIQKIGYMLSGAVASLTNTILVILLTDLMFMSNSSTLTSYLGHFCQSTPLLVILVTALGFNGLVEAIFNAILVPIIVTPLNLVLKRA</sequence>
<reference evidence="3 5" key="2">
    <citation type="submission" date="2019-01" db="EMBL/GenBank/DDBJ databases">
        <title>The genome sequence of Lactobacillus crispatus L49.</title>
        <authorList>
            <person name="Zhong J."/>
            <person name="Zhang J."/>
        </authorList>
    </citation>
    <scope>NUCLEOTIDE SEQUENCE [LARGE SCALE GENOMIC DNA]</scope>
    <source>
        <strain evidence="3 5">L49</strain>
    </source>
</reference>
<feature type="transmembrane region" description="Helical" evidence="1">
    <location>
        <begin position="32"/>
        <end position="52"/>
    </location>
</feature>
<dbReference type="RefSeq" id="WP_005722191.1">
    <property type="nucleotide sequence ID" value="NZ_CAZZQD010000001.1"/>
</dbReference>
<evidence type="ECO:0000313" key="4">
    <source>
        <dbReference type="EMBL" id="TDN29177.1"/>
    </source>
</evidence>
<dbReference type="InterPro" id="IPR024529">
    <property type="entry name" value="ECF_trnsprt_substrate-spec"/>
</dbReference>
<evidence type="ECO:0000313" key="5">
    <source>
        <dbReference type="Proteomes" id="UP000289808"/>
    </source>
</evidence>
<keyword evidence="1" id="KW-0472">Membrane</keyword>
<dbReference type="EMBL" id="JBETVU010000012">
    <property type="protein sequence ID" value="MES5148708.1"/>
    <property type="molecule type" value="Genomic_DNA"/>
</dbReference>
<comment type="caution">
    <text evidence="3">The sequence shown here is derived from an EMBL/GenBank/DDBJ whole genome shotgun (WGS) entry which is preliminary data.</text>
</comment>
<feature type="transmembrane region" description="Helical" evidence="1">
    <location>
        <begin position="59"/>
        <end position="77"/>
    </location>
</feature>
<dbReference type="Proteomes" id="UP000289808">
    <property type="component" value="Unassembled WGS sequence"/>
</dbReference>
<proteinExistence type="predicted"/>
<reference evidence="2" key="3">
    <citation type="submission" date="2024-06" db="EMBL/GenBank/DDBJ databases">
        <title>Vaginal Lactobacillus fatty acid response mechanisms reveal a metabolite-targeted strategy for bacterial vaginosis treatment.</title>
        <authorList>
            <person name="Zhu M."/>
            <person name="Blainey P.C."/>
            <person name="Bloom S.M."/>
            <person name="Kwon D.S."/>
        </authorList>
    </citation>
    <scope>NUCLEOTIDE SEQUENCE</scope>
    <source>
        <strain evidence="2">194_F1_1</strain>
    </source>
</reference>
<evidence type="ECO:0000313" key="7">
    <source>
        <dbReference type="Proteomes" id="UP001434419"/>
    </source>
</evidence>
<organism evidence="3 5">
    <name type="scientific">Lactobacillus crispatus</name>
    <dbReference type="NCBI Taxonomy" id="47770"/>
    <lineage>
        <taxon>Bacteria</taxon>
        <taxon>Bacillati</taxon>
        <taxon>Bacillota</taxon>
        <taxon>Bacilli</taxon>
        <taxon>Lactobacillales</taxon>
        <taxon>Lactobacillaceae</taxon>
        <taxon>Lactobacillus</taxon>
    </lineage>
</organism>
<feature type="transmembrane region" description="Helical" evidence="1">
    <location>
        <begin position="167"/>
        <end position="194"/>
    </location>
</feature>
<dbReference type="EMBL" id="NKLP01000233">
    <property type="protein sequence ID" value="TDN29177.1"/>
    <property type="molecule type" value="Genomic_DNA"/>
</dbReference>
<dbReference type="Proteomes" id="UP000295195">
    <property type="component" value="Unassembled WGS sequence"/>
</dbReference>
<dbReference type="GO" id="GO:0022857">
    <property type="term" value="F:transmembrane transporter activity"/>
    <property type="evidence" value="ECO:0007669"/>
    <property type="project" value="InterPro"/>
</dbReference>
<keyword evidence="1" id="KW-0812">Transmembrane</keyword>
<accession>A0A135ZCS2</accession>
<evidence type="ECO:0000313" key="6">
    <source>
        <dbReference type="Proteomes" id="UP000295195"/>
    </source>
</evidence>
<feature type="transmembrane region" description="Helical" evidence="1">
    <location>
        <begin position="83"/>
        <end position="104"/>
    </location>
</feature>
<evidence type="ECO:0000313" key="2">
    <source>
        <dbReference type="EMBL" id="MES5148708.1"/>
    </source>
</evidence>
<dbReference type="AlphaFoldDB" id="A0A135ZCS2"/>
<dbReference type="Gene3D" id="1.10.1760.20">
    <property type="match status" value="1"/>
</dbReference>
<feature type="transmembrane region" description="Helical" evidence="1">
    <location>
        <begin position="124"/>
        <end position="147"/>
    </location>
</feature>
<evidence type="ECO:0000256" key="1">
    <source>
        <dbReference type="SAM" id="Phobius"/>
    </source>
</evidence>
<name>A0A135ZCS2_9LACO</name>
<gene>
    <name evidence="2" type="ORF">ABVC42_01950</name>
    <name evidence="4" type="ORF">CEE75_11510</name>
    <name evidence="3" type="ORF">ERD32_11220</name>
</gene>
<dbReference type="Pfam" id="PF12822">
    <property type="entry name" value="ECF_trnsprt"/>
    <property type="match status" value="1"/>
</dbReference>